<protein>
    <submittedName>
        <fullName evidence="1">Uncharacterized protein</fullName>
    </submittedName>
</protein>
<proteinExistence type="predicted"/>
<sequence>MLELYRVRDTIVSVARRDQRSWEEEGRGVCSKTQGPRTVVADLLARTGPLSAWEHLLPTI</sequence>
<keyword evidence="2" id="KW-1185">Reference proteome</keyword>
<evidence type="ECO:0000313" key="1">
    <source>
        <dbReference type="EMBL" id="PWN24318.1"/>
    </source>
</evidence>
<accession>A0A316UHD3</accession>
<dbReference type="EMBL" id="KZ819682">
    <property type="protein sequence ID" value="PWN24318.1"/>
    <property type="molecule type" value="Genomic_DNA"/>
</dbReference>
<organism evidence="1 2">
    <name type="scientific">Jaminaea rosea</name>
    <dbReference type="NCBI Taxonomy" id="1569628"/>
    <lineage>
        <taxon>Eukaryota</taxon>
        <taxon>Fungi</taxon>
        <taxon>Dikarya</taxon>
        <taxon>Basidiomycota</taxon>
        <taxon>Ustilaginomycotina</taxon>
        <taxon>Exobasidiomycetes</taxon>
        <taxon>Microstromatales</taxon>
        <taxon>Microstromatales incertae sedis</taxon>
        <taxon>Jaminaea</taxon>
    </lineage>
</organism>
<dbReference type="Proteomes" id="UP000245884">
    <property type="component" value="Unassembled WGS sequence"/>
</dbReference>
<evidence type="ECO:0000313" key="2">
    <source>
        <dbReference type="Proteomes" id="UP000245884"/>
    </source>
</evidence>
<name>A0A316UHD3_9BASI</name>
<dbReference type="RefSeq" id="XP_025358930.1">
    <property type="nucleotide sequence ID" value="XM_025507245.1"/>
</dbReference>
<gene>
    <name evidence="1" type="ORF">BDZ90DRAFT_235049</name>
</gene>
<dbReference type="GeneID" id="37029068"/>
<dbReference type="AlphaFoldDB" id="A0A316UHD3"/>
<reference evidence="1 2" key="1">
    <citation type="journal article" date="2018" name="Mol. Biol. Evol.">
        <title>Broad Genomic Sampling Reveals a Smut Pathogenic Ancestry of the Fungal Clade Ustilaginomycotina.</title>
        <authorList>
            <person name="Kijpornyongpan T."/>
            <person name="Mondo S.J."/>
            <person name="Barry K."/>
            <person name="Sandor L."/>
            <person name="Lee J."/>
            <person name="Lipzen A."/>
            <person name="Pangilinan J."/>
            <person name="LaButti K."/>
            <person name="Hainaut M."/>
            <person name="Henrissat B."/>
            <person name="Grigoriev I.V."/>
            <person name="Spatafora J.W."/>
            <person name="Aime M.C."/>
        </authorList>
    </citation>
    <scope>NUCLEOTIDE SEQUENCE [LARGE SCALE GENOMIC DNA]</scope>
    <source>
        <strain evidence="1 2">MCA 5214</strain>
    </source>
</reference>